<dbReference type="InterPro" id="IPR039545">
    <property type="entry name" value="PGAP2"/>
</dbReference>
<feature type="transmembrane region" description="Helical" evidence="1">
    <location>
        <begin position="148"/>
        <end position="172"/>
    </location>
</feature>
<feature type="transmembrane region" description="Helical" evidence="1">
    <location>
        <begin position="107"/>
        <end position="127"/>
    </location>
</feature>
<dbReference type="GO" id="GO:0005789">
    <property type="term" value="C:endoplasmic reticulum membrane"/>
    <property type="evidence" value="ECO:0007669"/>
    <property type="project" value="TreeGrafter"/>
</dbReference>
<dbReference type="OrthoDB" id="68581at2759"/>
<sequence>MDLNIENKKKQIHFAGVLVDQGGEDDNEDIAYGNVQIVWFYVFNYLVMFIFTMIAVYLAETEYDPQTNFQLNGTYRVLHENIGYCVEMKPADSRVEWLSLLRMVDTYVLSNIMFRLACGLSLCYRVFMPWALWAKLVFYYPRSLPFKISAGIMLLLQKVEVCCLMIFSINMLKFDYKYAYHLCFVVWLVSNPIIMAISTWLHVCDAFENLIDRLGIFMKLAASIVFIWYAPSFYFTHLDYIWQPKCHPYVNYGQAMSEYLTFISYFVFNLCLLFDIRDLRGLVYPRSVAGECEMVVPKNFKKGERYDRCR</sequence>
<dbReference type="Proteomes" id="UP000582659">
    <property type="component" value="Unassembled WGS sequence"/>
</dbReference>
<dbReference type="AlphaFoldDB" id="A0A7I8XJH5"/>
<comment type="caution">
    <text evidence="2">The sequence shown here is derived from an EMBL/GenBank/DDBJ whole genome shotgun (WGS) entry which is preliminary data.</text>
</comment>
<dbReference type="GO" id="GO:0006506">
    <property type="term" value="P:GPI anchor biosynthetic process"/>
    <property type="evidence" value="ECO:0007669"/>
    <property type="project" value="TreeGrafter"/>
</dbReference>
<feature type="transmembrane region" description="Helical" evidence="1">
    <location>
        <begin position="216"/>
        <end position="236"/>
    </location>
</feature>
<dbReference type="Proteomes" id="UP000659654">
    <property type="component" value="Unassembled WGS sequence"/>
</dbReference>
<name>A0A7I8XJH5_BURXY</name>
<dbReference type="EMBL" id="CAJFCV020000005">
    <property type="protein sequence ID" value="CAG9125310.1"/>
    <property type="molecule type" value="Genomic_DNA"/>
</dbReference>
<dbReference type="GO" id="GO:0000139">
    <property type="term" value="C:Golgi membrane"/>
    <property type="evidence" value="ECO:0007669"/>
    <property type="project" value="InterPro"/>
</dbReference>
<feature type="transmembrane region" description="Helical" evidence="1">
    <location>
        <begin position="38"/>
        <end position="59"/>
    </location>
</feature>
<organism evidence="2 3">
    <name type="scientific">Bursaphelenchus xylophilus</name>
    <name type="common">Pinewood nematode worm</name>
    <name type="synonym">Aphelenchoides xylophilus</name>
    <dbReference type="NCBI Taxonomy" id="6326"/>
    <lineage>
        <taxon>Eukaryota</taxon>
        <taxon>Metazoa</taxon>
        <taxon>Ecdysozoa</taxon>
        <taxon>Nematoda</taxon>
        <taxon>Chromadorea</taxon>
        <taxon>Rhabditida</taxon>
        <taxon>Tylenchina</taxon>
        <taxon>Tylenchomorpha</taxon>
        <taxon>Aphelenchoidea</taxon>
        <taxon>Aphelenchoididae</taxon>
        <taxon>Bursaphelenchus</taxon>
    </lineage>
</organism>
<gene>
    <name evidence="2" type="ORF">BXYJ_LOCUS12711</name>
</gene>
<keyword evidence="3" id="KW-1185">Reference proteome</keyword>
<protein>
    <submittedName>
        <fullName evidence="2">(pine wood nematode) hypothetical protein</fullName>
    </submittedName>
</protein>
<keyword evidence="1" id="KW-1133">Transmembrane helix</keyword>
<keyword evidence="1" id="KW-0812">Transmembrane</keyword>
<proteinExistence type="predicted"/>
<feature type="transmembrane region" description="Helical" evidence="1">
    <location>
        <begin position="256"/>
        <end position="276"/>
    </location>
</feature>
<dbReference type="EMBL" id="CAJFDI010000005">
    <property type="protein sequence ID" value="CAD5232620.1"/>
    <property type="molecule type" value="Genomic_DNA"/>
</dbReference>
<accession>A0A7I8XJH5</accession>
<evidence type="ECO:0000256" key="1">
    <source>
        <dbReference type="SAM" id="Phobius"/>
    </source>
</evidence>
<feature type="transmembrane region" description="Helical" evidence="1">
    <location>
        <begin position="178"/>
        <end position="204"/>
    </location>
</feature>
<evidence type="ECO:0000313" key="2">
    <source>
        <dbReference type="EMBL" id="CAD5232620.1"/>
    </source>
</evidence>
<dbReference type="PANTHER" id="PTHR12892:SF8">
    <property type="entry name" value="PROTEIN CBG16685"/>
    <property type="match status" value="1"/>
</dbReference>
<reference evidence="2" key="1">
    <citation type="submission" date="2020-09" db="EMBL/GenBank/DDBJ databases">
        <authorList>
            <person name="Kikuchi T."/>
        </authorList>
    </citation>
    <scope>NUCLEOTIDE SEQUENCE</scope>
    <source>
        <strain evidence="2">Ka4C1</strain>
    </source>
</reference>
<keyword evidence="1" id="KW-0472">Membrane</keyword>
<dbReference type="PANTHER" id="PTHR12892">
    <property type="entry name" value="FGF RECEPTOR ACTIVATING PROTEIN 1"/>
    <property type="match status" value="1"/>
</dbReference>
<evidence type="ECO:0000313" key="3">
    <source>
        <dbReference type="Proteomes" id="UP000659654"/>
    </source>
</evidence>